<dbReference type="GO" id="GO:0030215">
    <property type="term" value="F:semaphorin receptor binding"/>
    <property type="evidence" value="ECO:0007669"/>
    <property type="project" value="InterPro"/>
</dbReference>
<dbReference type="FunFam" id="3.30.1680.10:FF:000026">
    <property type="entry name" value="Sema domain, transmembrane domain (TM), and cytoplasmic domain, (semaphorin) 6D"/>
    <property type="match status" value="1"/>
</dbReference>
<gene>
    <name evidence="8" type="primary">sema6ca</name>
</gene>
<feature type="region of interest" description="Disordered" evidence="3">
    <location>
        <begin position="997"/>
        <end position="1020"/>
    </location>
</feature>
<feature type="region of interest" description="Disordered" evidence="3">
    <location>
        <begin position="877"/>
        <end position="908"/>
    </location>
</feature>
<dbReference type="PROSITE" id="PS51004">
    <property type="entry name" value="SEMA"/>
    <property type="match status" value="1"/>
</dbReference>
<feature type="compositionally biased region" description="Polar residues" evidence="3">
    <location>
        <begin position="934"/>
        <end position="945"/>
    </location>
</feature>
<evidence type="ECO:0000313" key="8">
    <source>
        <dbReference type="RefSeq" id="XP_030644813.1"/>
    </source>
</evidence>
<dbReference type="InterPro" id="IPR001627">
    <property type="entry name" value="Semap_dom"/>
</dbReference>
<dbReference type="GO" id="GO:0001755">
    <property type="term" value="P:neural crest cell migration"/>
    <property type="evidence" value="ECO:0007669"/>
    <property type="project" value="TreeGrafter"/>
</dbReference>
<feature type="signal peptide" evidence="5">
    <location>
        <begin position="1"/>
        <end position="26"/>
    </location>
</feature>
<dbReference type="SUPFAM" id="SSF103575">
    <property type="entry name" value="Plexin repeat"/>
    <property type="match status" value="1"/>
</dbReference>
<dbReference type="InterPro" id="IPR015943">
    <property type="entry name" value="WD40/YVTN_repeat-like_dom_sf"/>
</dbReference>
<dbReference type="GO" id="GO:0030335">
    <property type="term" value="P:positive regulation of cell migration"/>
    <property type="evidence" value="ECO:0007669"/>
    <property type="project" value="TreeGrafter"/>
</dbReference>
<dbReference type="CTD" id="406272"/>
<feature type="region of interest" description="Disordered" evidence="3">
    <location>
        <begin position="693"/>
        <end position="724"/>
    </location>
</feature>
<feature type="domain" description="Sema" evidence="6">
    <location>
        <begin position="31"/>
        <end position="517"/>
    </location>
</feature>
<keyword evidence="4" id="KW-1133">Transmembrane helix</keyword>
<feature type="region of interest" description="Disordered" evidence="3">
    <location>
        <begin position="921"/>
        <end position="945"/>
    </location>
</feature>
<dbReference type="PANTHER" id="PTHR11036:SF11">
    <property type="entry name" value="SEMAPHORIN-6C"/>
    <property type="match status" value="1"/>
</dbReference>
<proteinExistence type="predicted"/>
<reference evidence="8" key="1">
    <citation type="submission" date="2025-08" db="UniProtKB">
        <authorList>
            <consortium name="RefSeq"/>
        </authorList>
    </citation>
    <scope>IDENTIFICATION</scope>
</reference>
<evidence type="ECO:0000259" key="6">
    <source>
        <dbReference type="PROSITE" id="PS51004"/>
    </source>
</evidence>
<dbReference type="InParanoid" id="A0A6J2WKI4"/>
<dbReference type="GO" id="GO:0071526">
    <property type="term" value="P:semaphorin-plexin signaling pathway"/>
    <property type="evidence" value="ECO:0007669"/>
    <property type="project" value="TreeGrafter"/>
</dbReference>
<dbReference type="SMART" id="SM00630">
    <property type="entry name" value="Sema"/>
    <property type="match status" value="1"/>
</dbReference>
<feature type="region of interest" description="Disordered" evidence="3">
    <location>
        <begin position="357"/>
        <end position="387"/>
    </location>
</feature>
<feature type="compositionally biased region" description="Low complexity" evidence="3">
    <location>
        <begin position="890"/>
        <end position="900"/>
    </location>
</feature>
<evidence type="ECO:0000256" key="3">
    <source>
        <dbReference type="SAM" id="MobiDB-lite"/>
    </source>
</evidence>
<keyword evidence="1" id="KW-0325">Glycoprotein</keyword>
<evidence type="ECO:0000313" key="7">
    <source>
        <dbReference type="Proteomes" id="UP000504632"/>
    </source>
</evidence>
<evidence type="ECO:0000256" key="5">
    <source>
        <dbReference type="SAM" id="SignalP"/>
    </source>
</evidence>
<keyword evidence="5" id="KW-0732">Signal</keyword>
<keyword evidence="4" id="KW-0472">Membrane</keyword>
<dbReference type="GeneID" id="115825158"/>
<dbReference type="InterPro" id="IPR036352">
    <property type="entry name" value="Semap_dom_sf"/>
</dbReference>
<dbReference type="RefSeq" id="XP_030644813.1">
    <property type="nucleotide sequence ID" value="XM_030788953.1"/>
</dbReference>
<protein>
    <submittedName>
        <fullName evidence="8">Semaphorin-6C</fullName>
    </submittedName>
</protein>
<dbReference type="Pfam" id="PF01403">
    <property type="entry name" value="Sema"/>
    <property type="match status" value="1"/>
</dbReference>
<dbReference type="Gene3D" id="3.30.1680.10">
    <property type="entry name" value="ligand-binding face of the semaphorins, domain 2"/>
    <property type="match status" value="1"/>
</dbReference>
<comment type="caution">
    <text evidence="2">Lacks conserved residue(s) required for the propagation of feature annotation.</text>
</comment>
<keyword evidence="4" id="KW-0812">Transmembrane</keyword>
<feature type="transmembrane region" description="Helical" evidence="4">
    <location>
        <begin position="607"/>
        <end position="633"/>
    </location>
</feature>
<dbReference type="GO" id="GO:0005886">
    <property type="term" value="C:plasma membrane"/>
    <property type="evidence" value="ECO:0007669"/>
    <property type="project" value="TreeGrafter"/>
</dbReference>
<dbReference type="SUPFAM" id="SSF101912">
    <property type="entry name" value="Sema domain"/>
    <property type="match status" value="1"/>
</dbReference>
<dbReference type="PANTHER" id="PTHR11036">
    <property type="entry name" value="SEMAPHORIN"/>
    <property type="match status" value="1"/>
</dbReference>
<dbReference type="Proteomes" id="UP000504632">
    <property type="component" value="Chromosome 12"/>
</dbReference>
<dbReference type="Gene3D" id="2.130.10.10">
    <property type="entry name" value="YVTN repeat-like/Quinoprotein amine dehydrogenase"/>
    <property type="match status" value="1"/>
</dbReference>
<organism evidence="7 8">
    <name type="scientific">Chanos chanos</name>
    <name type="common">Milkfish</name>
    <name type="synonym">Mugil chanos</name>
    <dbReference type="NCBI Taxonomy" id="29144"/>
    <lineage>
        <taxon>Eukaryota</taxon>
        <taxon>Metazoa</taxon>
        <taxon>Chordata</taxon>
        <taxon>Craniata</taxon>
        <taxon>Vertebrata</taxon>
        <taxon>Euteleostomi</taxon>
        <taxon>Actinopterygii</taxon>
        <taxon>Neopterygii</taxon>
        <taxon>Teleostei</taxon>
        <taxon>Ostariophysi</taxon>
        <taxon>Gonorynchiformes</taxon>
        <taxon>Chanidae</taxon>
        <taxon>Chanos</taxon>
    </lineage>
</organism>
<evidence type="ECO:0000256" key="2">
    <source>
        <dbReference type="PROSITE-ProRule" id="PRU00352"/>
    </source>
</evidence>
<evidence type="ECO:0000256" key="1">
    <source>
        <dbReference type="ARBA" id="ARBA00023180"/>
    </source>
</evidence>
<dbReference type="InterPro" id="IPR027231">
    <property type="entry name" value="Semaphorin"/>
</dbReference>
<dbReference type="AlphaFoldDB" id="A0A6J2WKI4"/>
<accession>A0A6J2WKI4</accession>
<dbReference type="OrthoDB" id="9988752at2759"/>
<name>A0A6J2WKI4_CHACN</name>
<evidence type="ECO:0000256" key="4">
    <source>
        <dbReference type="SAM" id="Phobius"/>
    </source>
</evidence>
<sequence length="1020" mass="112052">MPINRRFRPLLVTTVVFCLICVFASATPFPKDLEPIRAIGHEHSALYPSFQGLISDNDTARLGLDFQKMLRINHMLYIAARDHVFAVNLTNTMEQIVPQQRLTWKSKDVAKCTVRGKNSDECYNYIKVLVPRNDETLFACGTNAFNPTCRNYKMGALVQVGDDLLGQARCPFESRQSNVALFAGGNFYSATMTDFLASDAVIYRSLGGEGSPVLRTVKYDSKWLREPHFLHAIEYGNYVYFFLSEISMEYTSLGKVVFSRVARVCKNDRGGSPRVLDRYWTSFLKARLNCSIPGDSFFYFDVLQSITNVLQINQRPAVVGVFTTQINSIAGSAVCAFYMDDIERVFNGKFKEQKTSESVWTPIPDEQVPKPRPGSCAGDGPASSYSSSTNFPDDMLTFIKSHPLMDEATPSVGNRPLFTHTTSRYKLTQIAVDTAAGPYKNRTVLFLGSEDGHVLKVLAGTHSNSTFSAKLLEDIEVYNPTKCSVRGDDRRVLALELDKENHGLFVAFSGCVIRVPLSRCTEHSNCKGSCLSSRDPYCIWLRTGSCANMAPGFKAGFEQDIDGNQSQLPATCHDSLSTMQNHNSPGDSAYGVRRWPEMEKSSQSVHFTLLIACVLVAFVLGALLSAFLVSCYCSQRARRARQLGKDPEASLPHALSLHSLAKLSSLLDSQAKEEKINSSPKIYSSFLANGKDLPAGSHSTPGGHSTRDEALSSLPTPDSTPELPIKNMKAVHDQWERNHNCNNAKDDKLKGNVRTGPGLTQQVFPFSHNLPNNQSHFLEEPKVSNEEQVATAGSYSCGPQTVVDVSTLDDLLQHIHEVGADDASGGRRLAVLTSALLPGNSGLAQGGFSGRLPQQHPQIPDTESALYFSSSTMPRDGLTYRLDIPPETPPHSTSSSTHPTQQLLPERLVTRHPSQRPCLIKMGAGRGGAVPRQHSFSQRGAPSQQRLVRLNSGGGNECEAHRPLIPGGACLTRQHSYSEPPHLQRSAIVRRTASLKPQVPPKPLFLPATSPVSPPGNLNY</sequence>
<dbReference type="GO" id="GO:0045499">
    <property type="term" value="F:chemorepellent activity"/>
    <property type="evidence" value="ECO:0007669"/>
    <property type="project" value="TreeGrafter"/>
</dbReference>
<feature type="chain" id="PRO_5026979943" evidence="5">
    <location>
        <begin position="27"/>
        <end position="1020"/>
    </location>
</feature>
<dbReference type="GO" id="GO:0007411">
    <property type="term" value="P:axon guidance"/>
    <property type="evidence" value="ECO:0007669"/>
    <property type="project" value="TreeGrafter"/>
</dbReference>
<keyword evidence="7" id="KW-1185">Reference proteome</keyword>